<accession>A0AAV2SJ03</accession>
<dbReference type="Proteomes" id="UP001497623">
    <property type="component" value="Unassembled WGS sequence"/>
</dbReference>
<name>A0AAV2SJ03_MEGNR</name>
<proteinExistence type="predicted"/>
<sequence>IVYWGGPYRKCWSEEQCDHLESEIGGTLKDCKSLCVGNLNCTNINYTPSRKDVESDCVLIHCGTPIPRPRSRDPPCKGYILIGDPTMKKCRKKGGNCLNKDLGCPGGKVLKPGKKYCEDSKFFQCCVQ</sequence>
<evidence type="ECO:0000313" key="2">
    <source>
        <dbReference type="Proteomes" id="UP001497623"/>
    </source>
</evidence>
<dbReference type="AlphaFoldDB" id="A0AAV2SJ03"/>
<protein>
    <submittedName>
        <fullName evidence="1">Uncharacterized protein</fullName>
    </submittedName>
</protein>
<keyword evidence="2" id="KW-1185">Reference proteome</keyword>
<evidence type="ECO:0000313" key="1">
    <source>
        <dbReference type="EMBL" id="CAL4208725.1"/>
    </source>
</evidence>
<dbReference type="EMBL" id="CAXKWB010083959">
    <property type="protein sequence ID" value="CAL4208725.1"/>
    <property type="molecule type" value="Genomic_DNA"/>
</dbReference>
<reference evidence="1 2" key="1">
    <citation type="submission" date="2024-05" db="EMBL/GenBank/DDBJ databases">
        <authorList>
            <person name="Wallberg A."/>
        </authorList>
    </citation>
    <scope>NUCLEOTIDE SEQUENCE [LARGE SCALE GENOMIC DNA]</scope>
</reference>
<comment type="caution">
    <text evidence="1">The sequence shown here is derived from an EMBL/GenBank/DDBJ whole genome shotgun (WGS) entry which is preliminary data.</text>
</comment>
<organism evidence="1 2">
    <name type="scientific">Meganyctiphanes norvegica</name>
    <name type="common">Northern krill</name>
    <name type="synonym">Thysanopoda norvegica</name>
    <dbReference type="NCBI Taxonomy" id="48144"/>
    <lineage>
        <taxon>Eukaryota</taxon>
        <taxon>Metazoa</taxon>
        <taxon>Ecdysozoa</taxon>
        <taxon>Arthropoda</taxon>
        <taxon>Crustacea</taxon>
        <taxon>Multicrustacea</taxon>
        <taxon>Malacostraca</taxon>
        <taxon>Eumalacostraca</taxon>
        <taxon>Eucarida</taxon>
        <taxon>Euphausiacea</taxon>
        <taxon>Euphausiidae</taxon>
        <taxon>Meganyctiphanes</taxon>
    </lineage>
</organism>
<feature type="non-terminal residue" evidence="1">
    <location>
        <position position="1"/>
    </location>
</feature>
<gene>
    <name evidence="1" type="ORF">MNOR_LOCUS38169</name>
</gene>